<dbReference type="InterPro" id="IPR011992">
    <property type="entry name" value="EF-hand-dom_pair"/>
</dbReference>
<dbReference type="FunFam" id="1.10.238.10:FF:000271">
    <property type="entry name" value="Epidermal growth factor receptor substrate 15 homolog"/>
    <property type="match status" value="1"/>
</dbReference>
<protein>
    <submittedName>
        <fullName evidence="7">Epidermal growth factor receptor substrate 15-like 1</fullName>
    </submittedName>
</protein>
<evidence type="ECO:0000313" key="6">
    <source>
        <dbReference type="Proteomes" id="UP000025227"/>
    </source>
</evidence>
<dbReference type="PROSITE" id="PS50031">
    <property type="entry name" value="EH"/>
    <property type="match status" value="3"/>
</dbReference>
<keyword evidence="6" id="KW-1185">Reference proteome</keyword>
<feature type="compositionally biased region" description="Polar residues" evidence="3">
    <location>
        <begin position="439"/>
        <end position="453"/>
    </location>
</feature>
<dbReference type="OrthoDB" id="524326at2759"/>
<proteinExistence type="predicted"/>
<dbReference type="WBParaSite" id="HCON_00053535-00001">
    <property type="protein sequence ID" value="HCON_00053535-00001"/>
    <property type="gene ID" value="HCON_00053535"/>
</dbReference>
<dbReference type="AlphaFoldDB" id="A0A7I4Y623"/>
<dbReference type="PANTHER" id="PTHR11216:SF176">
    <property type="entry name" value="EPIDERMAL GROWTH FACTOR RECEPTOR PATHWAY SUBSTRATE CLONE 15, ISOFORM A"/>
    <property type="match status" value="1"/>
</dbReference>
<evidence type="ECO:0000259" key="4">
    <source>
        <dbReference type="PROSITE" id="PS50031"/>
    </source>
</evidence>
<dbReference type="Proteomes" id="UP000025227">
    <property type="component" value="Unplaced"/>
</dbReference>
<feature type="compositionally biased region" description="Low complexity" evidence="3">
    <location>
        <begin position="735"/>
        <end position="751"/>
    </location>
</feature>
<dbReference type="Pfam" id="PF12763">
    <property type="entry name" value="EH"/>
    <property type="match status" value="3"/>
</dbReference>
<dbReference type="CDD" id="cd00052">
    <property type="entry name" value="EH"/>
    <property type="match status" value="3"/>
</dbReference>
<feature type="region of interest" description="Disordered" evidence="3">
    <location>
        <begin position="231"/>
        <end position="329"/>
    </location>
</feature>
<sequence>VVFTLPVATLMADLAQIVGLHGQAYETCFREANPANNPTVPAGEAAAFLKRSNLNVQQLGQIWELADYQKKGALDKKGFFIAFKLVAAAQQGFPISPASIGLPNLHPPHFEGVSDKNFGASAQPFSHNGSMPSHATEWCINAADQAKYDSIFESLSPIDGKLPGAKVRPVLLNSGLNPTILAKIWELADQDKDGQLDRIEMTVAMHLVYRALQNEPVPAVLPNNLIHPSKMSLTRRTSTASVTSVHGGSGPHNFPMPPPSQFNPSQANYRSRTGSMTSLDGVGHTTRPPPVENRSASVQPNQGPRNESAPATPIRGMGGQLSMSVGSSSNSSLEWPVDRLASAAQFAACDTDSDGFVNGNDVKHVLLGSGLPQQALAHIWALCDINRTGKLNQEQFALIIHLVNMRKRGEELPTTLPQFLIPPSLRVLTVTENEHHVTADSNAAPTEHVSGSDSGEMRRLAEEMEKLLVDRREADAQVSQLEADMKVKDSQIKNLQVELRTLEVTVKQLERQKTEAGRRLGDLDEQIRQLEAAALAQAKKAEDAQTRLNQLVEDTQKDAAHAEADLQEIAQLKAELAQLEVERLNLTSQLSREQKGMETAVDRITEVERKRQRDEAQRVQLNEAIAHAENIVNDLQTVLKSADPTTALSAKLNLLEDISRKDLFNDVPFSVASTSKQAVQQPPDPFIGVQTGNVQHVDPFAQTDPFAAAAASGTFATQFPQDPFGGTAAVGGPPIGTTGIMPPGPSIGASKAPPPRPAPPKSSARQTPVNGDPFANTDPFASDSTTAGTTTGGFADFSSFGAF</sequence>
<reference evidence="7" key="1">
    <citation type="submission" date="2020-12" db="UniProtKB">
        <authorList>
            <consortium name="WormBaseParasite"/>
        </authorList>
    </citation>
    <scope>IDENTIFICATION</scope>
    <source>
        <strain evidence="7">MHco3</strain>
    </source>
</reference>
<dbReference type="PANTHER" id="PTHR11216">
    <property type="entry name" value="EH DOMAIN"/>
    <property type="match status" value="1"/>
</dbReference>
<dbReference type="InterPro" id="IPR002048">
    <property type="entry name" value="EF_hand_dom"/>
</dbReference>
<keyword evidence="1" id="KW-0106">Calcium</keyword>
<feature type="domain" description="EF-hand" evidence="5">
    <location>
        <begin position="176"/>
        <end position="211"/>
    </location>
</feature>
<evidence type="ECO:0000313" key="7">
    <source>
        <dbReference type="WBParaSite" id="HCON_00053535-00001"/>
    </source>
</evidence>
<feature type="compositionally biased region" description="Polar residues" evidence="3">
    <location>
        <begin position="294"/>
        <end position="305"/>
    </location>
</feature>
<organism evidence="6 7">
    <name type="scientific">Haemonchus contortus</name>
    <name type="common">Barber pole worm</name>
    <dbReference type="NCBI Taxonomy" id="6289"/>
    <lineage>
        <taxon>Eukaryota</taxon>
        <taxon>Metazoa</taxon>
        <taxon>Ecdysozoa</taxon>
        <taxon>Nematoda</taxon>
        <taxon>Chromadorea</taxon>
        <taxon>Rhabditida</taxon>
        <taxon>Rhabditina</taxon>
        <taxon>Rhabditomorpha</taxon>
        <taxon>Strongyloidea</taxon>
        <taxon>Trichostrongylidae</taxon>
        <taxon>Haemonchus</taxon>
    </lineage>
</organism>
<feature type="compositionally biased region" description="Low complexity" evidence="3">
    <location>
        <begin position="780"/>
        <end position="793"/>
    </location>
</feature>
<evidence type="ECO:0000259" key="5">
    <source>
        <dbReference type="PROSITE" id="PS50222"/>
    </source>
</evidence>
<keyword evidence="2" id="KW-0175">Coiled coil</keyword>
<feature type="compositionally biased region" description="Low complexity" evidence="3">
    <location>
        <begin position="232"/>
        <end position="245"/>
    </location>
</feature>
<dbReference type="Gene3D" id="1.10.238.10">
    <property type="entry name" value="EF-hand"/>
    <property type="match status" value="3"/>
</dbReference>
<evidence type="ECO:0000256" key="2">
    <source>
        <dbReference type="SAM" id="Coils"/>
    </source>
</evidence>
<feature type="domain" description="EH" evidence="4">
    <location>
        <begin position="144"/>
        <end position="232"/>
    </location>
</feature>
<dbReference type="InterPro" id="IPR000261">
    <property type="entry name" value="EH_dom"/>
</dbReference>
<dbReference type="PROSITE" id="PS50222">
    <property type="entry name" value="EF_HAND_2"/>
    <property type="match status" value="2"/>
</dbReference>
<feature type="coiled-coil region" evidence="2">
    <location>
        <begin position="457"/>
        <end position="631"/>
    </location>
</feature>
<dbReference type="InterPro" id="IPR018247">
    <property type="entry name" value="EF_Hand_1_Ca_BS"/>
</dbReference>
<feature type="domain" description="EF-hand" evidence="5">
    <location>
        <begin position="371"/>
        <end position="406"/>
    </location>
</feature>
<feature type="domain" description="EH" evidence="4">
    <location>
        <begin position="21"/>
        <end position="111"/>
    </location>
</feature>
<name>A0A7I4Y623_HAECO</name>
<dbReference type="SUPFAM" id="SSF47473">
    <property type="entry name" value="EF-hand"/>
    <property type="match status" value="3"/>
</dbReference>
<feature type="compositionally biased region" description="Polar residues" evidence="3">
    <location>
        <begin position="262"/>
        <end position="278"/>
    </location>
</feature>
<dbReference type="SMART" id="SM00027">
    <property type="entry name" value="EH"/>
    <property type="match status" value="3"/>
</dbReference>
<dbReference type="SMART" id="SM00054">
    <property type="entry name" value="EFh"/>
    <property type="match status" value="4"/>
</dbReference>
<evidence type="ECO:0000256" key="1">
    <source>
        <dbReference type="ARBA" id="ARBA00022837"/>
    </source>
</evidence>
<evidence type="ECO:0000256" key="3">
    <source>
        <dbReference type="SAM" id="MobiDB-lite"/>
    </source>
</evidence>
<feature type="region of interest" description="Disordered" evidence="3">
    <location>
        <begin position="735"/>
        <end position="793"/>
    </location>
</feature>
<dbReference type="OMA" id="AMYLVRQ"/>
<accession>A0A7I4Y623</accession>
<dbReference type="GO" id="GO:0006897">
    <property type="term" value="P:endocytosis"/>
    <property type="evidence" value="ECO:0007669"/>
    <property type="project" value="TreeGrafter"/>
</dbReference>
<dbReference type="GO" id="GO:0005509">
    <property type="term" value="F:calcium ion binding"/>
    <property type="evidence" value="ECO:0007669"/>
    <property type="project" value="InterPro"/>
</dbReference>
<dbReference type="GO" id="GO:0030132">
    <property type="term" value="C:clathrin coat of coated pit"/>
    <property type="evidence" value="ECO:0007669"/>
    <property type="project" value="TreeGrafter"/>
</dbReference>
<dbReference type="GO" id="GO:0045296">
    <property type="term" value="F:cadherin binding"/>
    <property type="evidence" value="ECO:0007669"/>
    <property type="project" value="TreeGrafter"/>
</dbReference>
<feature type="domain" description="EH" evidence="4">
    <location>
        <begin position="338"/>
        <end position="427"/>
    </location>
</feature>
<dbReference type="GO" id="GO:0016197">
    <property type="term" value="P:endosomal transport"/>
    <property type="evidence" value="ECO:0007669"/>
    <property type="project" value="TreeGrafter"/>
</dbReference>
<feature type="region of interest" description="Disordered" evidence="3">
    <location>
        <begin position="436"/>
        <end position="455"/>
    </location>
</feature>
<feature type="compositionally biased region" description="Low complexity" evidence="3">
    <location>
        <begin position="320"/>
        <end position="329"/>
    </location>
</feature>
<dbReference type="PROSITE" id="PS00018">
    <property type="entry name" value="EF_HAND_1"/>
    <property type="match status" value="1"/>
</dbReference>